<dbReference type="Proteomes" id="UP000807115">
    <property type="component" value="Chromosome 3"/>
</dbReference>
<evidence type="ECO:0000256" key="1">
    <source>
        <dbReference type="SAM" id="MobiDB-lite"/>
    </source>
</evidence>
<proteinExistence type="predicted"/>
<accession>A0A921RAX3</accession>
<organism evidence="2 3">
    <name type="scientific">Sorghum bicolor</name>
    <name type="common">Sorghum</name>
    <name type="synonym">Sorghum vulgare</name>
    <dbReference type="NCBI Taxonomy" id="4558"/>
    <lineage>
        <taxon>Eukaryota</taxon>
        <taxon>Viridiplantae</taxon>
        <taxon>Streptophyta</taxon>
        <taxon>Embryophyta</taxon>
        <taxon>Tracheophyta</taxon>
        <taxon>Spermatophyta</taxon>
        <taxon>Magnoliopsida</taxon>
        <taxon>Liliopsida</taxon>
        <taxon>Poales</taxon>
        <taxon>Poaceae</taxon>
        <taxon>PACMAD clade</taxon>
        <taxon>Panicoideae</taxon>
        <taxon>Andropogonodae</taxon>
        <taxon>Andropogoneae</taxon>
        <taxon>Sorghinae</taxon>
        <taxon>Sorghum</taxon>
    </lineage>
</organism>
<evidence type="ECO:0000313" key="3">
    <source>
        <dbReference type="Proteomes" id="UP000807115"/>
    </source>
</evidence>
<dbReference type="AlphaFoldDB" id="A0A921RAX3"/>
<comment type="caution">
    <text evidence="2">The sequence shown here is derived from an EMBL/GenBank/DDBJ whole genome shotgun (WGS) entry which is preliminary data.</text>
</comment>
<name>A0A921RAX3_SORBI</name>
<reference evidence="2" key="1">
    <citation type="journal article" date="2019" name="BMC Genomics">
        <title>A new reference genome for Sorghum bicolor reveals high levels of sequence similarity between sweet and grain genotypes: implications for the genetics of sugar metabolism.</title>
        <authorList>
            <person name="Cooper E.A."/>
            <person name="Brenton Z.W."/>
            <person name="Flinn B.S."/>
            <person name="Jenkins J."/>
            <person name="Shu S."/>
            <person name="Flowers D."/>
            <person name="Luo F."/>
            <person name="Wang Y."/>
            <person name="Xia P."/>
            <person name="Barry K."/>
            <person name="Daum C."/>
            <person name="Lipzen A."/>
            <person name="Yoshinaga Y."/>
            <person name="Schmutz J."/>
            <person name="Saski C."/>
            <person name="Vermerris W."/>
            <person name="Kresovich S."/>
        </authorList>
    </citation>
    <scope>NUCLEOTIDE SEQUENCE</scope>
</reference>
<feature type="region of interest" description="Disordered" evidence="1">
    <location>
        <begin position="56"/>
        <end position="82"/>
    </location>
</feature>
<dbReference type="EMBL" id="CM027682">
    <property type="protein sequence ID" value="KAG0536374.1"/>
    <property type="molecule type" value="Genomic_DNA"/>
</dbReference>
<sequence>MQAQVVRALTLSSRWRRRFVQDLNGEGKVAAAAKGSVLRLASTGLGGVEKVLEPGSSFSSGRGSGAAATVTKTTRAPTTMSCGEPTSVQGGIVTAMTINYGVLLGFVRSNGSKAPIRISFPVQRRCRSSHLI</sequence>
<protein>
    <submittedName>
        <fullName evidence="2">Uncharacterized protein</fullName>
    </submittedName>
</protein>
<feature type="compositionally biased region" description="Low complexity" evidence="1">
    <location>
        <begin position="56"/>
        <end position="79"/>
    </location>
</feature>
<gene>
    <name evidence="2" type="ORF">BDA96_03G058200</name>
</gene>
<evidence type="ECO:0000313" key="2">
    <source>
        <dbReference type="EMBL" id="KAG0536374.1"/>
    </source>
</evidence>
<reference evidence="2" key="2">
    <citation type="submission" date="2020-10" db="EMBL/GenBank/DDBJ databases">
        <authorList>
            <person name="Cooper E.A."/>
            <person name="Brenton Z.W."/>
            <person name="Flinn B.S."/>
            <person name="Jenkins J."/>
            <person name="Shu S."/>
            <person name="Flowers D."/>
            <person name="Luo F."/>
            <person name="Wang Y."/>
            <person name="Xia P."/>
            <person name="Barry K."/>
            <person name="Daum C."/>
            <person name="Lipzen A."/>
            <person name="Yoshinaga Y."/>
            <person name="Schmutz J."/>
            <person name="Saski C."/>
            <person name="Vermerris W."/>
            <person name="Kresovich S."/>
        </authorList>
    </citation>
    <scope>NUCLEOTIDE SEQUENCE</scope>
</reference>